<evidence type="ECO:0000256" key="1">
    <source>
        <dbReference type="SAM" id="MobiDB-lite"/>
    </source>
</evidence>
<feature type="domain" description="Restriction endonuclease type II-like" evidence="4">
    <location>
        <begin position="1600"/>
        <end position="1697"/>
    </location>
</feature>
<dbReference type="SUPFAM" id="SSF52980">
    <property type="entry name" value="Restriction endonuclease-like"/>
    <property type="match status" value="1"/>
</dbReference>
<dbReference type="RefSeq" id="WP_261969877.1">
    <property type="nucleotide sequence ID" value="NZ_JAHHZF010000008.1"/>
</dbReference>
<dbReference type="Gene3D" id="3.40.50.300">
    <property type="entry name" value="P-loop containing nucleotide triphosphate hydrolases"/>
    <property type="match status" value="3"/>
</dbReference>
<evidence type="ECO:0000313" key="6">
    <source>
        <dbReference type="Proteomes" id="UP000766595"/>
    </source>
</evidence>
<dbReference type="Pfam" id="PF13087">
    <property type="entry name" value="AAA_12"/>
    <property type="match status" value="1"/>
</dbReference>
<dbReference type="PANTHER" id="PTHR10887:SF495">
    <property type="entry name" value="HELICASE SENATAXIN ISOFORM X1-RELATED"/>
    <property type="match status" value="1"/>
</dbReference>
<feature type="compositionally biased region" description="Low complexity" evidence="1">
    <location>
        <begin position="1764"/>
        <end position="1795"/>
    </location>
</feature>
<dbReference type="InterPro" id="IPR041679">
    <property type="entry name" value="DNA2/NAM7-like_C"/>
</dbReference>
<reference evidence="5 6" key="1">
    <citation type="submission" date="2021-06" db="EMBL/GenBank/DDBJ databases">
        <authorList>
            <person name="Grouzdev D.S."/>
            <person name="Koziaeva V."/>
        </authorList>
    </citation>
    <scope>NUCLEOTIDE SEQUENCE [LARGE SCALE GENOMIC DNA]</scope>
    <source>
        <strain evidence="5 6">22</strain>
    </source>
</reference>
<dbReference type="InterPro" id="IPR049468">
    <property type="entry name" value="Restrct_endonuc-II-like_dom"/>
</dbReference>
<evidence type="ECO:0000259" key="2">
    <source>
        <dbReference type="Pfam" id="PF13086"/>
    </source>
</evidence>
<dbReference type="InterPro" id="IPR027417">
    <property type="entry name" value="P-loop_NTPase"/>
</dbReference>
<evidence type="ECO:0000259" key="4">
    <source>
        <dbReference type="Pfam" id="PF18741"/>
    </source>
</evidence>
<dbReference type="GO" id="GO:0004386">
    <property type="term" value="F:helicase activity"/>
    <property type="evidence" value="ECO:0007669"/>
    <property type="project" value="InterPro"/>
</dbReference>
<feature type="region of interest" description="Disordered" evidence="1">
    <location>
        <begin position="1764"/>
        <end position="1812"/>
    </location>
</feature>
<dbReference type="Pfam" id="PF13195">
    <property type="entry name" value="DUF4011"/>
    <property type="match status" value="1"/>
</dbReference>
<proteinExistence type="predicted"/>
<dbReference type="FunFam" id="3.40.960.10:FF:000002">
    <property type="entry name" value="DNA helicase related protein"/>
    <property type="match status" value="1"/>
</dbReference>
<organism evidence="5 6">
    <name type="scientific">Prosthecodimorpha staleyi</name>
    <dbReference type="NCBI Taxonomy" id="2840188"/>
    <lineage>
        <taxon>Bacteria</taxon>
        <taxon>Pseudomonadati</taxon>
        <taxon>Pseudomonadota</taxon>
        <taxon>Alphaproteobacteria</taxon>
        <taxon>Hyphomicrobiales</taxon>
        <taxon>Ancalomicrobiaceae</taxon>
        <taxon>Prosthecodimorpha</taxon>
    </lineage>
</organism>
<sequence>MLEQTEKARLGRLYEQLRLKLLDLTKRNRMLSYPVGSRSKRQLQIVDEVLEEVYARLTGGEVAMRLVALPEPDTIPADEKTEEFLAALDHARASDVEYLVALEGLQAAGGDNEAELDRLEQALRRRLRVELDLPPRPERAEINRNDHARALGIEPNPELGPAATKPSHGNGQLQTLKYPEELESVLEKIHDEARLAEQESGLSTLFLAFGFLEWYESETSDKPLYAPLILLPVRIERERLRGKEVYALSAREPVAEGNISLQKLLEDRRYGRILPDFAPADEEDSQKAGAVEAYFEAVRAAVEGLPRWRVRRWLVLGHFSFARIAIYEDTRPERWTVDPVETGLVGSLLAGFERDAVATAPLGAPPDYPIDDPEIERIAPILIQDADASQHSALVDVMQAKNLVIQGPPGTGKSQTITNVIANALAAGRSVLFLAEKQAALDVVKRRLDGAGLGHFCLELHSEKSSPKAVVKSLADRCDLGVGVGGGTPAPAPDPTWRAARAFVSEYVQALHEPAADRATPFSLIWSSIRGAARFADGAAALAATRLPDGLLTDPVALADLTGEVETYAYQVQAFEQAFGPRQACVWSGLIEAEPAPHEQPRLIAALDRVIATGRPAMDLPALLAEFGPATLDEALALVRREAALPAEPPPDPTPWAGLDPVIAREAGTARIDWLDRDTDHAVLFAQIGLPDDLIARGPAVLAALPPRADAERSPAELFAQARRSIAAVDATEALVAALLPALDIVGLDDGLPAEALGLIAKAIVGLAVLTPLERSWYLDATLDDAAFDRLHAEWSALARERGDIMRLSPVLGAPDLPEPAAMRKAAAALGRSWIGRLIGRLDGTMAEADAIVARVGLAGEGRLLAAHLERLADHVERTARFETDRTAAQVFGSAWAGLAMPFEPIARGRGLRRDLEAAAADRPGLAPALAAILALDAERAAALAGFRLAGEGVAKSPALGALGSGAGSIRDLLRGLGQQRTLWTRFLAADPDQALAASPAPLARIARAATLDRERSAAADRLAATGLADRVTAAIPDMAAVPAARSGLDWLAATAACGFPAAVQAALVSAEAGAVRTRLAALCTEARNRLAHHEASLVDLTGVGLARLADLALAERFARAEALVAARHQLADFVALQAARRRLAATGLDDLLDRIDAAGLPGAGIAEAFAWVVARRRAERARQTAAGLARSNGGELEARRRIFAERDRAKIRSDRETVRTRLLTRRPPDGAKGGSVTTWTEMALLRNELPKQKRFVPVRSLVGRAAGAILSLKPCFMMSPLSLAKFLPPGRIAFDLLVIDEASQMRPEDALGAMLRARQMVVVGDPRQLPPTSFFERSGDAPTDEAEADDVDDESILERCQKVFGEVRRLKWHYRSRCESLIRFSNETFYDNGLITFPAARPGAFSVDLVRVDGTYQARRNPAEAERIAEEAIAFMRHHAGLPEHEVRSLGIVTLNTDQRDLVGETLRRFAAGDEAVERYGEIMEKRGEPLFVKNLENVQGDERDFIFISLTYGKEAGAKAMKQRFGPINSRHGARRLNVLFSRARLRIGLFASFGSIDVVPSETSREGVHALRNYLEYAETRGRAAPGRTAGVPDSDFEIEVARRLEARGYRVVPQVGVSGYRIDLGIRHPDRQETFLAGIECDGAAYHSSRSARDRDRLREEVLRGLGWDILRVWSTDWFEDAGQQTDRLVRRLEDLRARTPAAAADYVLWRAPQGAADGEAAAAAEAGPDVRAASGAADVSGPEVGRAAVGPGAEPMPIAASGAAAPSGAAPTPDGAAAGAATSSGALPAPDGAASGQVAPTADVPARDGAASSATAAVPSAAVSEIVVGAPDAPVPPPPATPPGAQAVPAGVDRRAGTAGFDPAAEIDGIRPLSEREAFSVLAAYRETVIRPAAGDAFEAQRSILREAMIETLVRQRIADPDDWFAKVPQYLRTGTSAMEKRHHLDPICAIVARIA</sequence>
<feature type="domain" description="DNA2/NAM7 helicase-like C-terminal" evidence="3">
    <location>
        <begin position="1354"/>
        <end position="1549"/>
    </location>
</feature>
<dbReference type="Proteomes" id="UP000766595">
    <property type="component" value="Unassembled WGS sequence"/>
</dbReference>
<accession>A0A947GG09</accession>
<dbReference type="InterPro" id="IPR011335">
    <property type="entry name" value="Restrct_endonuc-II-like"/>
</dbReference>
<feature type="region of interest" description="Disordered" evidence="1">
    <location>
        <begin position="153"/>
        <end position="173"/>
    </location>
</feature>
<evidence type="ECO:0000259" key="3">
    <source>
        <dbReference type="Pfam" id="PF13087"/>
    </source>
</evidence>
<dbReference type="Pfam" id="PF18741">
    <property type="entry name" value="MTES_1575"/>
    <property type="match status" value="1"/>
</dbReference>
<evidence type="ECO:0000313" key="5">
    <source>
        <dbReference type="EMBL" id="MBT9291320.1"/>
    </source>
</evidence>
<dbReference type="InterPro" id="IPR045055">
    <property type="entry name" value="DNA2/NAM7-like"/>
</dbReference>
<comment type="caution">
    <text evidence="5">The sequence shown here is derived from an EMBL/GenBank/DDBJ whole genome shotgun (WGS) entry which is preliminary data.</text>
</comment>
<gene>
    <name evidence="5" type="ORF">KL771_17770</name>
</gene>
<dbReference type="InterPro" id="IPR025103">
    <property type="entry name" value="DUF4011"/>
</dbReference>
<dbReference type="EMBL" id="JAHHZF010000008">
    <property type="protein sequence ID" value="MBT9291320.1"/>
    <property type="molecule type" value="Genomic_DNA"/>
</dbReference>
<keyword evidence="6" id="KW-1185">Reference proteome</keyword>
<protein>
    <submittedName>
        <fullName evidence="5">DUF4011 domain-containing protein</fullName>
    </submittedName>
</protein>
<dbReference type="InterPro" id="IPR041677">
    <property type="entry name" value="DNA2/NAM7_AAA_11"/>
</dbReference>
<feature type="domain" description="DNA2/NAM7 helicase helicase" evidence="2">
    <location>
        <begin position="1294"/>
        <end position="1334"/>
    </location>
</feature>
<feature type="domain" description="DNA2/NAM7 helicase helicase" evidence="2">
    <location>
        <begin position="387"/>
        <end position="449"/>
    </location>
</feature>
<dbReference type="PANTHER" id="PTHR10887">
    <property type="entry name" value="DNA2/NAM7 HELICASE FAMILY"/>
    <property type="match status" value="1"/>
</dbReference>
<dbReference type="Pfam" id="PF13086">
    <property type="entry name" value="AAA_11"/>
    <property type="match status" value="2"/>
</dbReference>
<feature type="region of interest" description="Disordered" evidence="1">
    <location>
        <begin position="1738"/>
        <end position="1757"/>
    </location>
</feature>
<name>A0A947GG09_9HYPH</name>
<dbReference type="SUPFAM" id="SSF52540">
    <property type="entry name" value="P-loop containing nucleoside triphosphate hydrolases"/>
    <property type="match status" value="2"/>
</dbReference>
<dbReference type="Gene3D" id="3.40.960.10">
    <property type="entry name" value="VSR Endonuclease"/>
    <property type="match status" value="1"/>
</dbReference>